<proteinExistence type="predicted"/>
<evidence type="ECO:0000313" key="1">
    <source>
        <dbReference type="EMBL" id="KAI4836429.1"/>
    </source>
</evidence>
<gene>
    <name evidence="1" type="ORF">MKS88_004225</name>
</gene>
<dbReference type="EMBL" id="CM043780">
    <property type="protein sequence ID" value="KAI4836429.1"/>
    <property type="molecule type" value="Genomic_DNA"/>
</dbReference>
<organism evidence="1 2">
    <name type="scientific">Plasmodium brasilianum</name>
    <dbReference type="NCBI Taxonomy" id="5824"/>
    <lineage>
        <taxon>Eukaryota</taxon>
        <taxon>Sar</taxon>
        <taxon>Alveolata</taxon>
        <taxon>Apicomplexa</taxon>
        <taxon>Aconoidasida</taxon>
        <taxon>Haemosporida</taxon>
        <taxon>Plasmodiidae</taxon>
        <taxon>Plasmodium</taxon>
        <taxon>Plasmodium (Plasmodium)</taxon>
    </lineage>
</organism>
<sequence length="399" mass="44322">MKGNVKIYLFLFFLFYVHHVSSDNKSNLRGKNYNLDGYIVDVLQKKLGNIHNIGQNNASDSFNKKLEILKKQIEKIQKYETEYGGKGYEDILDSEFQDESGKKKKKIFGMDEDDLDNYDEDFLGQSAKGGQHATNSANGDVTSTQLTNDQSTEQVNGQSSSKTAVAAAGQLDQKVNTDGSLPNNQTLATSTSSGSSPTNNPSASGGSGAQDERSENSELTPENAQNSSEKGQEGTPQTLPSSPTASNPSIQASTSGNSIPGKVANESSKVKHLDKIYDDLLETSETKNEIDQTPYHTKYNDFKREYDDFTMNDKEYDMVKKLFQECFKNGAGEGSNTTCLIDVFKKALEDNIFRKKFENFMNGIYSFAKRHNYLNDERISNEEQYNALLKNALTSLNTL</sequence>
<dbReference type="Proteomes" id="UP001056978">
    <property type="component" value="Chromosome 12"/>
</dbReference>
<name>A0ACB9Y6W5_PLABR</name>
<protein>
    <submittedName>
        <fullName evidence="1">MSP7-like protein</fullName>
    </submittedName>
</protein>
<keyword evidence="2" id="KW-1185">Reference proteome</keyword>
<accession>A0ACB9Y6W5</accession>
<comment type="caution">
    <text evidence="1">The sequence shown here is derived from an EMBL/GenBank/DDBJ whole genome shotgun (WGS) entry which is preliminary data.</text>
</comment>
<evidence type="ECO:0000313" key="2">
    <source>
        <dbReference type="Proteomes" id="UP001056978"/>
    </source>
</evidence>
<reference evidence="1" key="1">
    <citation type="submission" date="2022-06" db="EMBL/GenBank/DDBJ databases">
        <title>The First Complete Genome of the Simian Malaria Parasite Plasmodium brasilianum.</title>
        <authorList>
            <person name="Bajic M."/>
            <person name="Ravishankar S."/>
        </authorList>
    </citation>
    <scope>NUCLEOTIDE SEQUENCE</scope>
    <source>
        <strain evidence="1">Bolivian I</strain>
    </source>
</reference>